<organism evidence="1 2">
    <name type="scientific">Anaerococcus faecalis</name>
    <dbReference type="NCBI Taxonomy" id="2742993"/>
    <lineage>
        <taxon>Bacteria</taxon>
        <taxon>Bacillati</taxon>
        <taxon>Bacillota</taxon>
        <taxon>Tissierellia</taxon>
        <taxon>Tissierellales</taxon>
        <taxon>Peptoniphilaceae</taxon>
        <taxon>Anaerococcus</taxon>
    </lineage>
</organism>
<dbReference type="Proteomes" id="UP000540919">
    <property type="component" value="Unassembled WGS sequence"/>
</dbReference>
<keyword evidence="2" id="KW-1185">Reference proteome</keyword>
<dbReference type="RefSeq" id="WP_176269963.1">
    <property type="nucleotide sequence ID" value="NZ_JABVBA010000007.1"/>
</dbReference>
<sequence length="148" mass="17741">MFDKVDFKLAYILDDMGFFIGSLEIDTNVEHDFKYTLIKPNERYIKPKFDGEKWVEGVNMSEYMVDMLLPNEKMKLSDYDFLILKILGILKEGGMMMENKWFFQYCMFCWAERKIEESYLDMAKKLNLLSDEQVMMIKMTPRVSEDKK</sequence>
<name>A0ABX2NB21_9FIRM</name>
<reference evidence="1 2" key="1">
    <citation type="submission" date="2020-06" db="EMBL/GenBank/DDBJ databases">
        <title>Anaerococcus sp. nov., isolated form swine feces.</title>
        <authorList>
            <person name="Yu S."/>
        </authorList>
    </citation>
    <scope>NUCLEOTIDE SEQUENCE [LARGE SCALE GENOMIC DNA]</scope>
    <source>
        <strain evidence="1 2">AGMB00486</strain>
    </source>
</reference>
<evidence type="ECO:0000313" key="2">
    <source>
        <dbReference type="Proteomes" id="UP000540919"/>
    </source>
</evidence>
<proteinExistence type="predicted"/>
<accession>A0ABX2NB21</accession>
<gene>
    <name evidence="1" type="ORF">HV819_07840</name>
</gene>
<protein>
    <submittedName>
        <fullName evidence="1">Uncharacterized protein</fullName>
    </submittedName>
</protein>
<dbReference type="EMBL" id="JABVBA010000007">
    <property type="protein sequence ID" value="NVF11888.1"/>
    <property type="molecule type" value="Genomic_DNA"/>
</dbReference>
<comment type="caution">
    <text evidence="1">The sequence shown here is derived from an EMBL/GenBank/DDBJ whole genome shotgun (WGS) entry which is preliminary data.</text>
</comment>
<evidence type="ECO:0000313" key="1">
    <source>
        <dbReference type="EMBL" id="NVF11888.1"/>
    </source>
</evidence>